<evidence type="ECO:0000313" key="1">
    <source>
        <dbReference type="EMBL" id="MBB6499055.1"/>
    </source>
</evidence>
<dbReference type="Gene3D" id="3.40.50.2000">
    <property type="entry name" value="Glycogen Phosphorylase B"/>
    <property type="match status" value="1"/>
</dbReference>
<sequence>MEQINNISVFHHLKDPNLSNLKTCNFNVLIINNFLDQIVDENIEQRMVSQVYMICYLFKNIIEGDRDRKIHLCSEEQFNYSSIWENGSQLQGFLDEFIYSQSWKKMMLTAYDVIICHPLYEKAVLEHIQENYADDFFNEEGFPKLFSLVDTSSTALSPEFMPYVTLLTDQLHPTFSKSKLEEIGRFKRMISSDYKGFGMFEQEAQFQELIKTISINNADTARHSFDKILLIDDHKRCFYIGDSCFWLQYINVNIKKNFPGGDITVVCRDERKINFFNKIFKRSLDEKLSFQYSDWENVNFHDYDIILYDSDISIRFLTYVTEHYESKFKGIPILNYSNRNIKETESLSELHYSYFFKLRQPKADLINNIKAAKSNSEFEIRIQDLEKQEACQWLESQGVQENDKVVVLIFNSSSPLKMLSHDMQQDMIRSMALNTVAKVLLFDEKGIGIKDDLQHNLPAAAMDKIIVATQMGIRMDMALLANKAVVAIFSPCTGMMHLANGVYRYLKKDGIIDRKSIPLMLIYSGNFMDFDIAYHPNKWWFNSLVKCAVLAQSDSGVELLKLKDVPSDIQEYNKVSRPLKQMSTWHLFKFLKKNYPELSSSLFVNGFMDEIN</sequence>
<evidence type="ECO:0000313" key="2">
    <source>
        <dbReference type="Proteomes" id="UP000521017"/>
    </source>
</evidence>
<reference evidence="1 2" key="1">
    <citation type="submission" date="2020-08" db="EMBL/GenBank/DDBJ databases">
        <title>Genomic Encyclopedia of Type Strains, Phase IV (KMG-V): Genome sequencing to study the core and pangenomes of soil and plant-associated prokaryotes.</title>
        <authorList>
            <person name="Whitman W."/>
        </authorList>
    </citation>
    <scope>NUCLEOTIDE SEQUENCE [LARGE SCALE GENOMIC DNA]</scope>
    <source>
        <strain evidence="1 2">M2T3</strain>
    </source>
</reference>
<dbReference type="RefSeq" id="WP_184623744.1">
    <property type="nucleotide sequence ID" value="NZ_JACHCC010000003.1"/>
</dbReference>
<dbReference type="Proteomes" id="UP000521017">
    <property type="component" value="Unassembled WGS sequence"/>
</dbReference>
<dbReference type="AlphaFoldDB" id="A0A7X0MIZ0"/>
<organism evidence="1 2">
    <name type="scientific">Pedobacter cryoconitis</name>
    <dbReference type="NCBI Taxonomy" id="188932"/>
    <lineage>
        <taxon>Bacteria</taxon>
        <taxon>Pseudomonadati</taxon>
        <taxon>Bacteroidota</taxon>
        <taxon>Sphingobacteriia</taxon>
        <taxon>Sphingobacteriales</taxon>
        <taxon>Sphingobacteriaceae</taxon>
        <taxon>Pedobacter</taxon>
    </lineage>
</organism>
<name>A0A7X0MIZ0_9SPHI</name>
<protein>
    <submittedName>
        <fullName evidence="1">Uncharacterized protein</fullName>
    </submittedName>
</protein>
<comment type="caution">
    <text evidence="1">The sequence shown here is derived from an EMBL/GenBank/DDBJ whole genome shotgun (WGS) entry which is preliminary data.</text>
</comment>
<proteinExistence type="predicted"/>
<accession>A0A7X0MIZ0</accession>
<gene>
    <name evidence="1" type="ORF">HDF25_001196</name>
</gene>
<dbReference type="EMBL" id="JACHCC010000003">
    <property type="protein sequence ID" value="MBB6499055.1"/>
    <property type="molecule type" value="Genomic_DNA"/>
</dbReference>